<dbReference type="RefSeq" id="XP_026194512.1">
    <property type="nucleotide sequence ID" value="XM_026338727.1"/>
</dbReference>
<evidence type="ECO:0000313" key="1">
    <source>
        <dbReference type="Proteomes" id="UP000515125"/>
    </source>
</evidence>
<proteinExistence type="predicted"/>
<sequence length="575" mass="63119">MSTKRGARQGPLSSGPEWSCAAALSPSDRQYLFSIRNPRFLFAVRRELRRHDASRSSGLLTAEVFSLCLAHMGIQFGSPEADFILRFCEVTPDGFVICKSLLLQTYPYKQRHADTVALSFAAAEDDEEPLPCWSSEESAAPSCGAKMPLKASGGAIGDPLGGGKGALVRRLFAQWERCLLRDCDLKRALKAAGFGISEDLERLLSLQGPGGSIQFKDFMRCLMSEGEAAQGRGGLGVSREVLDAATAALAAERTAFIDPPRNAVTWEPPASVAGTGAATTSEILNPLFLEGADRRAFLLRLTSLFLSSCVPSESFRGYLNRVGIAITPEIDTCIREEMASGCVPLSRMMAAIWQAEHQQQREQQQQQERDLRQRRLLRSSVSPQLSVRKKYVLTSAQTHLEKKAKRRETIRMRSRKNQSAVAADIATVQSNFPSWLDLFCNKHNDDVEAPSFRFFGGGSDAELPIESPPFRDRRCRQLAEEAGVCSVCIHATIRDAFKGPSLTCIYAVLWLLDAVISVRRRGAVCVTGPKSLYVSSMEPGRSRSGECVSPVVPLILLPLFLPQQLKEISLGPRAH</sequence>
<accession>A0A6P6S465</accession>
<reference evidence="2" key="1">
    <citation type="submission" date="2025-08" db="UniProtKB">
        <authorList>
            <consortium name="RefSeq"/>
        </authorList>
    </citation>
    <scope>IDENTIFICATION</scope>
</reference>
<keyword evidence="1" id="KW-1185">Reference proteome</keyword>
<protein>
    <submittedName>
        <fullName evidence="2">Uncharacterized protein LOC34623038</fullName>
    </submittedName>
</protein>
<dbReference type="GeneID" id="34623038"/>
<organism evidence="1 2">
    <name type="scientific">Cyclospora cayetanensis</name>
    <dbReference type="NCBI Taxonomy" id="88456"/>
    <lineage>
        <taxon>Eukaryota</taxon>
        <taxon>Sar</taxon>
        <taxon>Alveolata</taxon>
        <taxon>Apicomplexa</taxon>
        <taxon>Conoidasida</taxon>
        <taxon>Coccidia</taxon>
        <taxon>Eucoccidiorida</taxon>
        <taxon>Eimeriorina</taxon>
        <taxon>Eimeriidae</taxon>
        <taxon>Cyclospora</taxon>
    </lineage>
</organism>
<dbReference type="OrthoDB" id="330069at2759"/>
<dbReference type="AlphaFoldDB" id="A0A6P6S465"/>
<name>A0A6P6S465_9EIME</name>
<evidence type="ECO:0000313" key="2">
    <source>
        <dbReference type="RefSeq" id="XP_026194512.1"/>
    </source>
</evidence>
<dbReference type="Proteomes" id="UP000515125">
    <property type="component" value="Unplaced"/>
</dbReference>
<gene>
    <name evidence="2" type="primary">LOC34623038</name>
</gene>